<dbReference type="EMBL" id="JAVRHM010000002">
    <property type="protein sequence ID" value="MDT0688890.1"/>
    <property type="molecule type" value="Genomic_DNA"/>
</dbReference>
<dbReference type="PANTHER" id="PTHR45339">
    <property type="entry name" value="HYBRID SIGNAL TRANSDUCTION HISTIDINE KINASE J"/>
    <property type="match status" value="1"/>
</dbReference>
<dbReference type="InterPro" id="IPR003594">
    <property type="entry name" value="HATPase_dom"/>
</dbReference>
<feature type="modified residue" description="4-aspartylphosphate" evidence="4">
    <location>
        <position position="673"/>
    </location>
</feature>
<sequence>MKNLSIFIFLSFFCSSTFAFQGQEVKNEEEISNQIQELLSGAESSIIGYNFDSAIRKLDSSIVLSRSINHKRYIALSSNILANLRYIKHEYDSANTHIKRAIAIQEEIGDNIGLAYSYIQYAKILDLQKKYSEAQKYLDRAEKIYDKNNNQEQLGLVAINRGVLALHRGNDYSDALTHFRNAEIYLENSDNKYEKSRLDYYRSTAYLLLANLDKAEESAKKALDLAHENGFAGVMISGNRRLSAIHEAKNQPDEALAYLRKSMEAQDSIIYHLNDVELGREASAMYGKDALKNTLSALTLQNAEQEKSLKVNKLTTILSVALITILSLLTLSLYKNNNLRARANDLLQKKNSELTIAKENAEKASLAKAQFLSTITHELRTPLYAVTGLTHLLLEESPTENQKEHLNSLKFSGEYLLSLINNILDLNKLEANKVEVLQTTFNLKRRISDVLVALKNSADEKNTSIHLNFDDSIPNKLKGDPLKISQILINLIGNSIKFTENGDIWISVFKLKQVDKTVYLAFEIKDNGEGISKEKQKAIFENFTQGSTQINRKFGGTGLGLSIVKNLLTLLNSEINLESDLGKGSKFTFELRFEALDNVAITHAKPTKEQEPVALSNDIMIDKRILIVEDNKINQMITRKILEKNKVICDVADNGTIAIEKVHNNHFDLILMDIHMPGISGIEATIEIRKFNEEIPIIALTAVTLDENLDEFYLNGFNDIIPKPYKTEEFFHKINRYLAASAKTPV</sequence>
<feature type="domain" description="Response regulatory" evidence="8">
    <location>
        <begin position="624"/>
        <end position="738"/>
    </location>
</feature>
<dbReference type="SUPFAM" id="SSF52172">
    <property type="entry name" value="CheY-like"/>
    <property type="match status" value="1"/>
</dbReference>
<gene>
    <name evidence="9" type="ORF">RM549_03790</name>
</gene>
<dbReference type="Gene3D" id="3.40.50.2300">
    <property type="match status" value="1"/>
</dbReference>
<dbReference type="PROSITE" id="PS50110">
    <property type="entry name" value="RESPONSE_REGULATORY"/>
    <property type="match status" value="1"/>
</dbReference>
<accession>A0ABU3DYW2</accession>
<dbReference type="SUPFAM" id="SSF47384">
    <property type="entry name" value="Homodimeric domain of signal transducing histidine kinase"/>
    <property type="match status" value="1"/>
</dbReference>
<dbReference type="InterPro" id="IPR011006">
    <property type="entry name" value="CheY-like_superfamily"/>
</dbReference>
<dbReference type="CDD" id="cd00082">
    <property type="entry name" value="HisKA"/>
    <property type="match status" value="1"/>
</dbReference>
<dbReference type="Pfam" id="PF00072">
    <property type="entry name" value="Response_reg"/>
    <property type="match status" value="1"/>
</dbReference>
<evidence type="ECO:0000256" key="1">
    <source>
        <dbReference type="ARBA" id="ARBA00000085"/>
    </source>
</evidence>
<comment type="caution">
    <text evidence="9">The sequence shown here is derived from an EMBL/GenBank/DDBJ whole genome shotgun (WGS) entry which is preliminary data.</text>
</comment>
<dbReference type="SMART" id="SM00388">
    <property type="entry name" value="HisKA"/>
    <property type="match status" value="1"/>
</dbReference>
<dbReference type="Gene3D" id="1.10.287.130">
    <property type="match status" value="1"/>
</dbReference>
<protein>
    <recommendedName>
        <fullName evidence="2">histidine kinase</fullName>
        <ecNumber evidence="2">2.7.13.3</ecNumber>
    </recommendedName>
</protein>
<evidence type="ECO:0000259" key="8">
    <source>
        <dbReference type="PROSITE" id="PS50110"/>
    </source>
</evidence>
<feature type="chain" id="PRO_5047022589" description="histidine kinase" evidence="6">
    <location>
        <begin position="20"/>
        <end position="746"/>
    </location>
</feature>
<dbReference type="Pfam" id="PF02518">
    <property type="entry name" value="HATPase_c"/>
    <property type="match status" value="1"/>
</dbReference>
<dbReference type="Pfam" id="PF13424">
    <property type="entry name" value="TPR_12"/>
    <property type="match status" value="1"/>
</dbReference>
<dbReference type="PRINTS" id="PR00344">
    <property type="entry name" value="BCTRLSENSOR"/>
</dbReference>
<dbReference type="InterPro" id="IPR001789">
    <property type="entry name" value="Sig_transdc_resp-reg_receiver"/>
</dbReference>
<dbReference type="Proteomes" id="UP001261624">
    <property type="component" value="Unassembled WGS sequence"/>
</dbReference>
<dbReference type="PANTHER" id="PTHR45339:SF5">
    <property type="entry name" value="HISTIDINE KINASE"/>
    <property type="match status" value="1"/>
</dbReference>
<dbReference type="SUPFAM" id="SSF55874">
    <property type="entry name" value="ATPase domain of HSP90 chaperone/DNA topoisomerase II/histidine kinase"/>
    <property type="match status" value="1"/>
</dbReference>
<dbReference type="CDD" id="cd16922">
    <property type="entry name" value="HATPase_EvgS-ArcB-TorS-like"/>
    <property type="match status" value="1"/>
</dbReference>
<comment type="catalytic activity">
    <reaction evidence="1">
        <text>ATP + protein L-histidine = ADP + protein N-phospho-L-histidine.</text>
        <dbReference type="EC" id="2.7.13.3"/>
    </reaction>
</comment>
<keyword evidence="3 4" id="KW-0597">Phosphoprotein</keyword>
<reference evidence="9 10" key="1">
    <citation type="submission" date="2023-09" db="EMBL/GenBank/DDBJ databases">
        <authorList>
            <person name="Rey-Velasco X."/>
        </authorList>
    </citation>
    <scope>NUCLEOTIDE SEQUENCE [LARGE SCALE GENOMIC DNA]</scope>
    <source>
        <strain evidence="9 10">F188</strain>
    </source>
</reference>
<dbReference type="Gene3D" id="3.30.565.10">
    <property type="entry name" value="Histidine kinase-like ATPase, C-terminal domain"/>
    <property type="match status" value="1"/>
</dbReference>
<keyword evidence="5" id="KW-0175">Coiled coil</keyword>
<dbReference type="SMART" id="SM00028">
    <property type="entry name" value="TPR"/>
    <property type="match status" value="4"/>
</dbReference>
<dbReference type="SMART" id="SM00448">
    <property type="entry name" value="REC"/>
    <property type="match status" value="1"/>
</dbReference>
<dbReference type="RefSeq" id="WP_311681588.1">
    <property type="nucleotide sequence ID" value="NZ_JAVRHM010000002.1"/>
</dbReference>
<keyword evidence="9" id="KW-0547">Nucleotide-binding</keyword>
<dbReference type="SMART" id="SM00387">
    <property type="entry name" value="HATPase_c"/>
    <property type="match status" value="1"/>
</dbReference>
<proteinExistence type="predicted"/>
<dbReference type="SUPFAM" id="SSF48452">
    <property type="entry name" value="TPR-like"/>
    <property type="match status" value="1"/>
</dbReference>
<dbReference type="GO" id="GO:0005524">
    <property type="term" value="F:ATP binding"/>
    <property type="evidence" value="ECO:0007669"/>
    <property type="project" value="UniProtKB-KW"/>
</dbReference>
<dbReference type="InterPro" id="IPR004358">
    <property type="entry name" value="Sig_transdc_His_kin-like_C"/>
</dbReference>
<keyword evidence="10" id="KW-1185">Reference proteome</keyword>
<dbReference type="InterPro" id="IPR036097">
    <property type="entry name" value="HisK_dim/P_sf"/>
</dbReference>
<dbReference type="CDD" id="cd17546">
    <property type="entry name" value="REC_hyHK_CKI1_RcsC-like"/>
    <property type="match status" value="1"/>
</dbReference>
<feature type="domain" description="Histidine kinase" evidence="7">
    <location>
        <begin position="374"/>
        <end position="595"/>
    </location>
</feature>
<evidence type="ECO:0000256" key="3">
    <source>
        <dbReference type="ARBA" id="ARBA00022553"/>
    </source>
</evidence>
<dbReference type="EC" id="2.7.13.3" evidence="2"/>
<dbReference type="InterPro" id="IPR003661">
    <property type="entry name" value="HisK_dim/P_dom"/>
</dbReference>
<feature type="coiled-coil region" evidence="5">
    <location>
        <begin position="340"/>
        <end position="367"/>
    </location>
</feature>
<evidence type="ECO:0000313" key="9">
    <source>
        <dbReference type="EMBL" id="MDT0688890.1"/>
    </source>
</evidence>
<dbReference type="Pfam" id="PF00512">
    <property type="entry name" value="HisKA"/>
    <property type="match status" value="1"/>
</dbReference>
<dbReference type="InterPro" id="IPR019734">
    <property type="entry name" value="TPR_rpt"/>
</dbReference>
<feature type="signal peptide" evidence="6">
    <location>
        <begin position="1"/>
        <end position="19"/>
    </location>
</feature>
<organism evidence="9 10">
    <name type="scientific">Autumnicola patrickiae</name>
    <dbReference type="NCBI Taxonomy" id="3075591"/>
    <lineage>
        <taxon>Bacteria</taxon>
        <taxon>Pseudomonadati</taxon>
        <taxon>Bacteroidota</taxon>
        <taxon>Flavobacteriia</taxon>
        <taxon>Flavobacteriales</taxon>
        <taxon>Flavobacteriaceae</taxon>
        <taxon>Autumnicola</taxon>
    </lineage>
</organism>
<name>A0ABU3DYW2_9FLAO</name>
<dbReference type="InterPro" id="IPR036890">
    <property type="entry name" value="HATPase_C_sf"/>
</dbReference>
<evidence type="ECO:0000259" key="7">
    <source>
        <dbReference type="PROSITE" id="PS50109"/>
    </source>
</evidence>
<evidence type="ECO:0000256" key="5">
    <source>
        <dbReference type="SAM" id="Coils"/>
    </source>
</evidence>
<dbReference type="InterPro" id="IPR005467">
    <property type="entry name" value="His_kinase_dom"/>
</dbReference>
<dbReference type="InterPro" id="IPR011990">
    <property type="entry name" value="TPR-like_helical_dom_sf"/>
</dbReference>
<dbReference type="PROSITE" id="PS50109">
    <property type="entry name" value="HIS_KIN"/>
    <property type="match status" value="1"/>
</dbReference>
<evidence type="ECO:0000256" key="2">
    <source>
        <dbReference type="ARBA" id="ARBA00012438"/>
    </source>
</evidence>
<keyword evidence="6" id="KW-0732">Signal</keyword>
<keyword evidence="9" id="KW-0067">ATP-binding</keyword>
<evidence type="ECO:0000313" key="10">
    <source>
        <dbReference type="Proteomes" id="UP001261624"/>
    </source>
</evidence>
<evidence type="ECO:0000256" key="4">
    <source>
        <dbReference type="PROSITE-ProRule" id="PRU00169"/>
    </source>
</evidence>
<evidence type="ECO:0000256" key="6">
    <source>
        <dbReference type="SAM" id="SignalP"/>
    </source>
</evidence>
<dbReference type="Gene3D" id="1.25.40.10">
    <property type="entry name" value="Tetratricopeptide repeat domain"/>
    <property type="match status" value="2"/>
</dbReference>